<reference evidence="8 9" key="2">
    <citation type="submission" date="2018-11" db="EMBL/GenBank/DDBJ databases">
        <authorList>
            <consortium name="Pathogen Informatics"/>
        </authorList>
    </citation>
    <scope>NUCLEOTIDE SEQUENCE [LARGE SCALE GENOMIC DNA]</scope>
</reference>
<evidence type="ECO:0000313" key="9">
    <source>
        <dbReference type="Proteomes" id="UP000270296"/>
    </source>
</evidence>
<evidence type="ECO:0000313" key="8">
    <source>
        <dbReference type="EMBL" id="VDO78587.1"/>
    </source>
</evidence>
<dbReference type="InterPro" id="IPR049402">
    <property type="entry name" value="DZF_dom_C"/>
</dbReference>
<dbReference type="InterPro" id="IPR049401">
    <property type="entry name" value="DZF_dom_N"/>
</dbReference>
<dbReference type="GO" id="GO:0045893">
    <property type="term" value="P:positive regulation of DNA-templated transcription"/>
    <property type="evidence" value="ECO:0007669"/>
    <property type="project" value="TreeGrafter"/>
</dbReference>
<dbReference type="GO" id="GO:0003677">
    <property type="term" value="F:DNA binding"/>
    <property type="evidence" value="ECO:0007669"/>
    <property type="project" value="UniProtKB-KW"/>
</dbReference>
<feature type="domain" description="DZF" evidence="7">
    <location>
        <begin position="12"/>
        <end position="369"/>
    </location>
</feature>
<evidence type="ECO:0000256" key="1">
    <source>
        <dbReference type="ARBA" id="ARBA00004123"/>
    </source>
</evidence>
<dbReference type="Gene3D" id="3.30.460.10">
    <property type="entry name" value="Beta Polymerase, domain 2"/>
    <property type="match status" value="1"/>
</dbReference>
<dbReference type="Pfam" id="PF20965">
    <property type="entry name" value="DZF_C"/>
    <property type="match status" value="1"/>
</dbReference>
<organism evidence="10">
    <name type="scientific">Soboliphyme baturini</name>
    <dbReference type="NCBI Taxonomy" id="241478"/>
    <lineage>
        <taxon>Eukaryota</taxon>
        <taxon>Metazoa</taxon>
        <taxon>Ecdysozoa</taxon>
        <taxon>Nematoda</taxon>
        <taxon>Enoplea</taxon>
        <taxon>Dorylaimia</taxon>
        <taxon>Dioctophymatida</taxon>
        <taxon>Dioctophymatoidea</taxon>
        <taxon>Soboliphymatidae</taxon>
        <taxon>Soboliphyme</taxon>
    </lineage>
</organism>
<dbReference type="OrthoDB" id="5775647at2759"/>
<keyword evidence="5" id="KW-0804">Transcription</keyword>
<evidence type="ECO:0000256" key="3">
    <source>
        <dbReference type="ARBA" id="ARBA00023125"/>
    </source>
</evidence>
<reference evidence="10" key="1">
    <citation type="submission" date="2016-06" db="UniProtKB">
        <authorList>
            <consortium name="WormBaseParasite"/>
        </authorList>
    </citation>
    <scope>IDENTIFICATION</scope>
</reference>
<dbReference type="InterPro" id="IPR052134">
    <property type="entry name" value="ILF2"/>
</dbReference>
<evidence type="ECO:0000313" key="10">
    <source>
        <dbReference type="WBParaSite" id="SBAD_0000001401-mRNA-1"/>
    </source>
</evidence>
<dbReference type="EMBL" id="UZAM01000015">
    <property type="protein sequence ID" value="VDO78587.1"/>
    <property type="molecule type" value="Genomic_DNA"/>
</dbReference>
<dbReference type="GO" id="GO:0071013">
    <property type="term" value="C:catalytic step 2 spliceosome"/>
    <property type="evidence" value="ECO:0007669"/>
    <property type="project" value="TreeGrafter"/>
</dbReference>
<dbReference type="PROSITE" id="PS50152">
    <property type="entry name" value="25A_SYNTH_3"/>
    <property type="match status" value="1"/>
</dbReference>
<keyword evidence="4" id="KW-0010">Activator</keyword>
<evidence type="ECO:0000259" key="7">
    <source>
        <dbReference type="PROSITE" id="PS51703"/>
    </source>
</evidence>
<dbReference type="PANTHER" id="PTHR46447">
    <property type="entry name" value="INTERLEUKIN ENHANCER-BINDING FACTOR"/>
    <property type="match status" value="1"/>
</dbReference>
<sequence length="373" mass="41495">MRGGRYNGYRSRAVFDLTFCPNVFPKVVEKDDSALMQLLLSRNEELTPTTAEQTAVMNLLNKVTSVIEKLIVNPDSFTAASIEEVKQVGSFKKGTMVTKHNVADIVVILKTLPTTEAANALGNRVVEDIKLAEPKEVLGCVYRDFGCEIGGPEAVVKIMIATIPPNMKKLDPTLHLNTTLLNRSFVAIRHARWFEENASHYNVKVLIRILKDIRSRFAGFQPMNPWMIDLLVWYYLFAYYATMTTPNRDPLQLNQAFRRCLQLLSAGIFLPGSSNVVDPCDPGFRVQQSMSLADQDLVCATAQTLLRVLACGGHKQILGLENSSGNSFLVFRFQNLTKEVSLWTDAFVTPSETVYEPPAEEAVVANVATTVTV</sequence>
<dbReference type="SUPFAM" id="SSF81301">
    <property type="entry name" value="Nucleotidyltransferase"/>
    <property type="match status" value="1"/>
</dbReference>
<dbReference type="AlphaFoldDB" id="A0A183I8S2"/>
<dbReference type="InterPro" id="IPR006561">
    <property type="entry name" value="DZF_dom"/>
</dbReference>
<keyword evidence="6" id="KW-0539">Nucleus</keyword>
<evidence type="ECO:0000256" key="5">
    <source>
        <dbReference type="ARBA" id="ARBA00023163"/>
    </source>
</evidence>
<dbReference type="Proteomes" id="UP000270296">
    <property type="component" value="Unassembled WGS sequence"/>
</dbReference>
<dbReference type="WBParaSite" id="SBAD_0000001401-mRNA-1">
    <property type="protein sequence ID" value="SBAD_0000001401-mRNA-1"/>
    <property type="gene ID" value="SBAD_0000001401"/>
</dbReference>
<dbReference type="PANTHER" id="PTHR46447:SF1">
    <property type="entry name" value="INTERLEUKIN ENHANCER-BINDING FACTOR 2"/>
    <property type="match status" value="1"/>
</dbReference>
<evidence type="ECO:0000256" key="4">
    <source>
        <dbReference type="ARBA" id="ARBA00023159"/>
    </source>
</evidence>
<protein>
    <submittedName>
        <fullName evidence="10">DZF domain-containing protein</fullName>
    </submittedName>
</protein>
<dbReference type="InterPro" id="IPR043519">
    <property type="entry name" value="NT_sf"/>
</dbReference>
<name>A0A183I8S2_9BILA</name>
<evidence type="ECO:0000256" key="6">
    <source>
        <dbReference type="ARBA" id="ARBA00023242"/>
    </source>
</evidence>
<keyword evidence="9" id="KW-1185">Reference proteome</keyword>
<dbReference type="PROSITE" id="PS51703">
    <property type="entry name" value="DZF"/>
    <property type="match status" value="1"/>
</dbReference>
<evidence type="ECO:0000256" key="2">
    <source>
        <dbReference type="ARBA" id="ARBA00023015"/>
    </source>
</evidence>
<keyword evidence="3" id="KW-0238">DNA-binding</keyword>
<keyword evidence="2" id="KW-0805">Transcription regulation</keyword>
<gene>
    <name evidence="8" type="ORF">SBAD_LOCUS15</name>
</gene>
<dbReference type="Gene3D" id="1.10.1410.40">
    <property type="match status" value="1"/>
</dbReference>
<accession>A0A183I8S2</accession>
<dbReference type="SMART" id="SM00572">
    <property type="entry name" value="DZF"/>
    <property type="match status" value="1"/>
</dbReference>
<comment type="subcellular location">
    <subcellularLocation>
        <location evidence="1">Nucleus</location>
    </subcellularLocation>
</comment>
<dbReference type="Pfam" id="PF07528">
    <property type="entry name" value="DZF_N"/>
    <property type="match status" value="1"/>
</dbReference>
<dbReference type="GO" id="GO:0003725">
    <property type="term" value="F:double-stranded RNA binding"/>
    <property type="evidence" value="ECO:0007669"/>
    <property type="project" value="TreeGrafter"/>
</dbReference>
<proteinExistence type="predicted"/>
<dbReference type="FunFam" id="3.30.460.10:FF:000058">
    <property type="entry name" value="Interleukin enhancer-binding factor 2"/>
    <property type="match status" value="1"/>
</dbReference>